<dbReference type="InterPro" id="IPR000731">
    <property type="entry name" value="SSD"/>
</dbReference>
<dbReference type="PROSITE" id="PS50156">
    <property type="entry name" value="SSD"/>
    <property type="match status" value="2"/>
</dbReference>
<evidence type="ECO:0000259" key="7">
    <source>
        <dbReference type="PROSITE" id="PS50156"/>
    </source>
</evidence>
<feature type="transmembrane region" description="Helical" evidence="6">
    <location>
        <begin position="399"/>
        <end position="418"/>
    </location>
</feature>
<proteinExistence type="predicted"/>
<feature type="domain" description="SSD" evidence="7">
    <location>
        <begin position="624"/>
        <end position="750"/>
    </location>
</feature>
<dbReference type="AlphaFoldDB" id="A0A381NMH5"/>
<evidence type="ECO:0000256" key="6">
    <source>
        <dbReference type="SAM" id="Phobius"/>
    </source>
</evidence>
<feature type="transmembrane region" description="Helical" evidence="6">
    <location>
        <begin position="246"/>
        <end position="267"/>
    </location>
</feature>
<accession>A0A381NMH5</accession>
<feature type="transmembrane region" description="Helical" evidence="6">
    <location>
        <begin position="694"/>
        <end position="717"/>
    </location>
</feature>
<dbReference type="InterPro" id="IPR004869">
    <property type="entry name" value="MMPL_dom"/>
</dbReference>
<gene>
    <name evidence="8" type="ORF">METZ01_LOCUS8584</name>
</gene>
<evidence type="ECO:0000256" key="2">
    <source>
        <dbReference type="ARBA" id="ARBA00022475"/>
    </source>
</evidence>
<sequence>MLDPFFNFLTKRPARSLTLLLVVLGVIFSQIQYFSLDASEDSLSLDGDENLALYNETIETFGSLDTLIISYTANGGVLKPDQLKHLKALRDQLLSIEKINTVTSILDVSLFKSPSLNLIELVSDIYTIDNGKADMSLVENEFKSNPLYANNLVSEDGNTTALLITLKTANELGIADSDILKSAVNEIRQTMDKHRNNAQLFLGGVPMIRNDVVSFIAKDIVLFSLSVIALMSTILIFIFRSIRWVLIPILVSTCSALVMTGIIGSLGWKVTVISANFFSLLLVLTLSINIHLVVRYRELAQTYPDLALNELVIKTLQQMLKPCIFTTLTTVAAFASFTMSNVRPVIDFGWIMSIGVCISLTVSFVAFPVLMSLMSKPKVTTQETELPIVQKMAYLTDKYGNQLIAVLLLLVVICLLGVSKLGVENRFIDYFKKSTEINQGLTFIDQKLGGTIPLEIIFDDLASDYWADETLRKDFHKVHQYIESLDATGKVLSIDTLMEILSQANDNKMPNGFLLSIGRNRMPQSAKSQVLDPHISDKTDQLRLVARIKETGQNLNRNELINDIRMQLINGFGFKPDSFQFTGPFTLYNNLLESLFDSQIRSIAVVFFIVFLMFLFIFRSISISVLAIIPNMLPSLFILGIMGLANIPLDIMTITIAAIAIGIGVDNAIHYIHRFKAELIKDNDYKAAMRRSHGSIGLAILYTAVTVAIGFSVLILSNFIPSIYFGVFTAIAMLSAFIVNLTLLPKLILIFKPKMNN</sequence>
<keyword evidence="3 6" id="KW-0812">Transmembrane</keyword>
<feature type="transmembrane region" description="Helical" evidence="6">
    <location>
        <begin position="723"/>
        <end position="744"/>
    </location>
</feature>
<dbReference type="GO" id="GO:0005886">
    <property type="term" value="C:plasma membrane"/>
    <property type="evidence" value="ECO:0007669"/>
    <property type="project" value="UniProtKB-SubCell"/>
</dbReference>
<name>A0A381NMH5_9ZZZZ</name>
<keyword evidence="4 6" id="KW-1133">Transmembrane helix</keyword>
<keyword evidence="5 6" id="KW-0472">Membrane</keyword>
<dbReference type="EMBL" id="UINC01000457">
    <property type="protein sequence ID" value="SUZ55730.1"/>
    <property type="molecule type" value="Genomic_DNA"/>
</dbReference>
<feature type="transmembrane region" description="Helical" evidence="6">
    <location>
        <begin position="348"/>
        <end position="370"/>
    </location>
</feature>
<evidence type="ECO:0000256" key="5">
    <source>
        <dbReference type="ARBA" id="ARBA00023136"/>
    </source>
</evidence>
<comment type="subcellular location">
    <subcellularLocation>
        <location evidence="1">Cell membrane</location>
        <topology evidence="1">Multi-pass membrane protein</topology>
    </subcellularLocation>
</comment>
<dbReference type="Pfam" id="PF03176">
    <property type="entry name" value="MMPL"/>
    <property type="match status" value="2"/>
</dbReference>
<feature type="transmembrane region" description="Helical" evidence="6">
    <location>
        <begin position="600"/>
        <end position="618"/>
    </location>
</feature>
<evidence type="ECO:0000256" key="3">
    <source>
        <dbReference type="ARBA" id="ARBA00022692"/>
    </source>
</evidence>
<feature type="transmembrane region" description="Helical" evidence="6">
    <location>
        <begin position="651"/>
        <end position="673"/>
    </location>
</feature>
<evidence type="ECO:0000313" key="8">
    <source>
        <dbReference type="EMBL" id="SUZ55730.1"/>
    </source>
</evidence>
<feature type="transmembrane region" description="Helical" evidence="6">
    <location>
        <begin position="220"/>
        <end position="239"/>
    </location>
</feature>
<dbReference type="InterPro" id="IPR050545">
    <property type="entry name" value="Mycobact_MmpL"/>
</dbReference>
<dbReference type="PANTHER" id="PTHR33406">
    <property type="entry name" value="MEMBRANE PROTEIN MJ1562-RELATED"/>
    <property type="match status" value="1"/>
</dbReference>
<protein>
    <recommendedName>
        <fullName evidence="7">SSD domain-containing protein</fullName>
    </recommendedName>
</protein>
<dbReference type="SUPFAM" id="SSF82866">
    <property type="entry name" value="Multidrug efflux transporter AcrB transmembrane domain"/>
    <property type="match status" value="2"/>
</dbReference>
<evidence type="ECO:0000256" key="1">
    <source>
        <dbReference type="ARBA" id="ARBA00004651"/>
    </source>
</evidence>
<feature type="transmembrane region" description="Helical" evidence="6">
    <location>
        <begin position="273"/>
        <end position="294"/>
    </location>
</feature>
<evidence type="ECO:0000256" key="4">
    <source>
        <dbReference type="ARBA" id="ARBA00022989"/>
    </source>
</evidence>
<keyword evidence="2" id="KW-1003">Cell membrane</keyword>
<reference evidence="8" key="1">
    <citation type="submission" date="2018-05" db="EMBL/GenBank/DDBJ databases">
        <authorList>
            <person name="Lanie J.A."/>
            <person name="Ng W.-L."/>
            <person name="Kazmierczak K.M."/>
            <person name="Andrzejewski T.M."/>
            <person name="Davidsen T.M."/>
            <person name="Wayne K.J."/>
            <person name="Tettelin H."/>
            <person name="Glass J.I."/>
            <person name="Rusch D."/>
            <person name="Podicherti R."/>
            <person name="Tsui H.-C.T."/>
            <person name="Winkler M.E."/>
        </authorList>
    </citation>
    <scope>NUCLEOTIDE SEQUENCE</scope>
</reference>
<organism evidence="8">
    <name type="scientific">marine metagenome</name>
    <dbReference type="NCBI Taxonomy" id="408172"/>
    <lineage>
        <taxon>unclassified sequences</taxon>
        <taxon>metagenomes</taxon>
        <taxon>ecological metagenomes</taxon>
    </lineage>
</organism>
<feature type="domain" description="SSD" evidence="7">
    <location>
        <begin position="249"/>
        <end position="373"/>
    </location>
</feature>
<dbReference type="Gene3D" id="1.20.1640.10">
    <property type="entry name" value="Multidrug efflux transporter AcrB transmembrane domain"/>
    <property type="match status" value="2"/>
</dbReference>
<dbReference type="PANTHER" id="PTHR33406:SF12">
    <property type="entry name" value="BLR2997 PROTEIN"/>
    <property type="match status" value="1"/>
</dbReference>